<name>A0A7K1TLL3_9BACT</name>
<gene>
    <name evidence="2" type="ORF">GO988_23400</name>
</gene>
<feature type="domain" description="Gliding motility-associated protein GldM C-terminal" evidence="1">
    <location>
        <begin position="86"/>
        <end position="169"/>
    </location>
</feature>
<organism evidence="2 3">
    <name type="scientific">Hymenobacter ginkgonis</name>
    <dbReference type="NCBI Taxonomy" id="2682976"/>
    <lineage>
        <taxon>Bacteria</taxon>
        <taxon>Pseudomonadati</taxon>
        <taxon>Bacteroidota</taxon>
        <taxon>Cytophagia</taxon>
        <taxon>Cytophagales</taxon>
        <taxon>Hymenobacteraceae</taxon>
        <taxon>Hymenobacter</taxon>
    </lineage>
</organism>
<proteinExistence type="predicted"/>
<dbReference type="InterPro" id="IPR022719">
    <property type="entry name" value="Motility-assoc_prot_GldM_C"/>
</dbReference>
<dbReference type="Pfam" id="PF12080">
    <property type="entry name" value="GldM_4th"/>
    <property type="match status" value="1"/>
</dbReference>
<protein>
    <recommendedName>
        <fullName evidence="1">Gliding motility-associated protein GldM C-terminal domain-containing protein</fullName>
    </recommendedName>
</protein>
<sequence length="176" mass="19589">MPAPSARQAALRFTATGATLRLDAPEHLLLLAPFKSVVVLRAYRGQQLVGQRTFHAVLPPLPAIATFTSGPFSSTDYKPSPDQHFTLTVRAIPAAPFAAFFPLDARYRVARFRTTLRRAGQVVGTPALWQREARLADLTPGDELQVDMLQVQRQNFQAAVQEVPVQKQVVIPYDRW</sequence>
<dbReference type="EMBL" id="WQKZ01000014">
    <property type="protein sequence ID" value="MVN79290.1"/>
    <property type="molecule type" value="Genomic_DNA"/>
</dbReference>
<keyword evidence="3" id="KW-1185">Reference proteome</keyword>
<dbReference type="AlphaFoldDB" id="A0A7K1TLL3"/>
<evidence type="ECO:0000313" key="3">
    <source>
        <dbReference type="Proteomes" id="UP000441336"/>
    </source>
</evidence>
<dbReference type="RefSeq" id="WP_157570067.1">
    <property type="nucleotide sequence ID" value="NZ_WQKZ01000014.1"/>
</dbReference>
<accession>A0A7K1TLL3</accession>
<evidence type="ECO:0000259" key="1">
    <source>
        <dbReference type="Pfam" id="PF12080"/>
    </source>
</evidence>
<dbReference type="Proteomes" id="UP000441336">
    <property type="component" value="Unassembled WGS sequence"/>
</dbReference>
<reference evidence="2 3" key="1">
    <citation type="submission" date="2019-12" db="EMBL/GenBank/DDBJ databases">
        <title>Hymenobacter sp. HMF4947 Genome sequencing and assembly.</title>
        <authorList>
            <person name="Kang H."/>
            <person name="Cha I."/>
            <person name="Kim H."/>
            <person name="Joh K."/>
        </authorList>
    </citation>
    <scope>NUCLEOTIDE SEQUENCE [LARGE SCALE GENOMIC DNA]</scope>
    <source>
        <strain evidence="2 3">HMF4947</strain>
    </source>
</reference>
<comment type="caution">
    <text evidence="2">The sequence shown here is derived from an EMBL/GenBank/DDBJ whole genome shotgun (WGS) entry which is preliminary data.</text>
</comment>
<evidence type="ECO:0000313" key="2">
    <source>
        <dbReference type="EMBL" id="MVN79290.1"/>
    </source>
</evidence>